<dbReference type="EMBL" id="KQ086446">
    <property type="protein sequence ID" value="KLO04736.1"/>
    <property type="molecule type" value="Genomic_DNA"/>
</dbReference>
<feature type="region of interest" description="Disordered" evidence="1">
    <location>
        <begin position="73"/>
        <end position="98"/>
    </location>
</feature>
<feature type="non-terminal residue" evidence="2">
    <location>
        <position position="1"/>
    </location>
</feature>
<dbReference type="AlphaFoldDB" id="A0A0H2RIR7"/>
<reference evidence="2 3" key="1">
    <citation type="submission" date="2015-04" db="EMBL/GenBank/DDBJ databases">
        <title>Complete genome sequence of Schizopora paradoxa KUC8140, a cosmopolitan wood degrader in East Asia.</title>
        <authorList>
            <consortium name="DOE Joint Genome Institute"/>
            <person name="Min B."/>
            <person name="Park H."/>
            <person name="Jang Y."/>
            <person name="Kim J.-J."/>
            <person name="Kim K.H."/>
            <person name="Pangilinan J."/>
            <person name="Lipzen A."/>
            <person name="Riley R."/>
            <person name="Grigoriev I.V."/>
            <person name="Spatafora J.W."/>
            <person name="Choi I.-G."/>
        </authorList>
    </citation>
    <scope>NUCLEOTIDE SEQUENCE [LARGE SCALE GENOMIC DNA]</scope>
    <source>
        <strain evidence="2 3">KUC8140</strain>
    </source>
</reference>
<protein>
    <submittedName>
        <fullName evidence="2">Uncharacterized protein</fullName>
    </submittedName>
</protein>
<evidence type="ECO:0000313" key="2">
    <source>
        <dbReference type="EMBL" id="KLO04736.1"/>
    </source>
</evidence>
<dbReference type="Proteomes" id="UP000053477">
    <property type="component" value="Unassembled WGS sequence"/>
</dbReference>
<accession>A0A0H2RIR7</accession>
<name>A0A0H2RIR7_9AGAM</name>
<evidence type="ECO:0000313" key="3">
    <source>
        <dbReference type="Proteomes" id="UP000053477"/>
    </source>
</evidence>
<gene>
    <name evidence="2" type="ORF">SCHPADRAFT_896800</name>
</gene>
<sequence>LSAPRLHEEFVLCCLRRMASPKFYRQPSEDREATGSQRDFYGAASCKCKRSFARERNILERIAAELYLAGDDRQSRRAGGDAQKGTVPMPNDVNSLRLTSHRSARHSRWADIPLRFRALRAERECGWLVLSSMPSSLR</sequence>
<evidence type="ECO:0000256" key="1">
    <source>
        <dbReference type="SAM" id="MobiDB-lite"/>
    </source>
</evidence>
<keyword evidence="3" id="KW-1185">Reference proteome</keyword>
<dbReference type="InParanoid" id="A0A0H2RIR7"/>
<proteinExistence type="predicted"/>
<organism evidence="2 3">
    <name type="scientific">Schizopora paradoxa</name>
    <dbReference type="NCBI Taxonomy" id="27342"/>
    <lineage>
        <taxon>Eukaryota</taxon>
        <taxon>Fungi</taxon>
        <taxon>Dikarya</taxon>
        <taxon>Basidiomycota</taxon>
        <taxon>Agaricomycotina</taxon>
        <taxon>Agaricomycetes</taxon>
        <taxon>Hymenochaetales</taxon>
        <taxon>Schizoporaceae</taxon>
        <taxon>Schizopora</taxon>
    </lineage>
</organism>